<evidence type="ECO:0000313" key="2">
    <source>
        <dbReference type="Proteomes" id="UP000000387"/>
    </source>
</evidence>
<accession>E3H0Z9</accession>
<sequence length="41" mass="4511">MFIGHFQNKRIGLPTSGFAAKCYGIFMFYALNTGNGAPQIK</sequence>
<gene>
    <name evidence="1" type="ordered locus">HMPREF0733_10544</name>
</gene>
<reference evidence="2" key="1">
    <citation type="submission" date="2010-10" db="EMBL/GenBank/DDBJ databases">
        <title>The complete genome of Rothia dentocariosa ATCC 17931.</title>
        <authorList>
            <person name="Muzny D."/>
            <person name="Qin X."/>
            <person name="Buhay C."/>
            <person name="Dugan-Rocha S."/>
            <person name="Ding Y."/>
            <person name="Chen G."/>
            <person name="Hawes A."/>
            <person name="Holder M."/>
            <person name="Jhangiani S."/>
            <person name="Johnson A."/>
            <person name="Khan Z."/>
            <person name="Li Z."/>
            <person name="Liu W."/>
            <person name="Liu X."/>
            <person name="Perez L."/>
            <person name="Shen H."/>
            <person name="Wang Q."/>
            <person name="Watt J."/>
            <person name="Xi L."/>
            <person name="Xin Y."/>
            <person name="Zhou J."/>
            <person name="Deng J."/>
            <person name="Jiang H."/>
            <person name="Liu Y."/>
            <person name="Qu J."/>
            <person name="Song X.-Z."/>
            <person name="Zhang L."/>
            <person name="Villasana D."/>
            <person name="Johnson A."/>
            <person name="Liu J."/>
            <person name="Liyanage D."/>
            <person name="Lorensuhewa L."/>
            <person name="Robinson T."/>
            <person name="Song A."/>
            <person name="Song B.-B."/>
            <person name="Dinh H."/>
            <person name="Thornton R."/>
            <person name="Coyle M."/>
            <person name="Francisco L."/>
            <person name="Jackson L."/>
            <person name="Javaid M."/>
            <person name="Korchina V."/>
            <person name="Kovar C."/>
            <person name="Mata R."/>
            <person name="Mathew T."/>
            <person name="Ngo R."/>
            <person name="Nguyen L."/>
            <person name="Nguyen N."/>
            <person name="Okwuonu G."/>
            <person name="Ongeri F."/>
            <person name="Pham C."/>
            <person name="Simmons D."/>
            <person name="Wilczek-Boney K."/>
            <person name="Hale W."/>
            <person name="Jakkamsetti A."/>
            <person name="Pham P."/>
            <person name="Ruth R."/>
            <person name="San Lucas F."/>
            <person name="Warren J."/>
            <person name="Zhang J."/>
            <person name="Zhao Z."/>
            <person name="Zhou C."/>
            <person name="Zhu D."/>
            <person name="Lee S."/>
            <person name="Bess C."/>
            <person name="Blankenburg K."/>
            <person name="Forbes L."/>
            <person name="Fu Q."/>
            <person name="Gubbala S."/>
            <person name="Hirani K."/>
            <person name="Jayaseelan J.C."/>
            <person name="Lara F."/>
            <person name="Munidasa M."/>
            <person name="Palculict T."/>
            <person name="Patil S."/>
            <person name="Pu L.-L."/>
            <person name="Saada N."/>
            <person name="Tang L."/>
            <person name="Weissenberger G."/>
            <person name="Zhu Y."/>
            <person name="Hemphill L."/>
            <person name="Shang Y."/>
            <person name="Youmans B."/>
            <person name="Ayvaz T."/>
            <person name="Ross M."/>
            <person name="Santibanez J."/>
            <person name="Aqrawi P."/>
            <person name="Gross S."/>
            <person name="Joshi V."/>
            <person name="Fowler G."/>
            <person name="Nazareth L."/>
            <person name="Reid J."/>
            <person name="Worley K."/>
            <person name="Petrosino J."/>
            <person name="Highlander S."/>
            <person name="Gibbs R."/>
        </authorList>
    </citation>
    <scope>NUCLEOTIDE SEQUENCE [LARGE SCALE GENOMIC DNA]</scope>
    <source>
        <strain evidence="2">ATCC 17931 / CDC X599 / XDIA</strain>
    </source>
</reference>
<proteinExistence type="predicted"/>
<dbReference type="EMBL" id="CP002280">
    <property type="protein sequence ID" value="ADP40002.1"/>
    <property type="molecule type" value="Genomic_DNA"/>
</dbReference>
<protein>
    <submittedName>
        <fullName evidence="1">Uncharacterized protein</fullName>
    </submittedName>
</protein>
<evidence type="ECO:0000313" key="1">
    <source>
        <dbReference type="EMBL" id="ADP40002.1"/>
    </source>
</evidence>
<dbReference type="KEGG" id="rdn:HMPREF0733_10544"/>
<name>E3H0Z9_ROTDC</name>
<organism evidence="1 2">
    <name type="scientific">Rothia dentocariosa (strain ATCC 17931 / CDC X599 / XDIA)</name>
    <dbReference type="NCBI Taxonomy" id="762948"/>
    <lineage>
        <taxon>Bacteria</taxon>
        <taxon>Bacillati</taxon>
        <taxon>Actinomycetota</taxon>
        <taxon>Actinomycetes</taxon>
        <taxon>Micrococcales</taxon>
        <taxon>Micrococcaceae</taxon>
        <taxon>Rothia</taxon>
    </lineage>
</organism>
<dbReference type="HOGENOM" id="CLU_3276096_0_0_11"/>
<dbReference type="Proteomes" id="UP000000387">
    <property type="component" value="Chromosome"/>
</dbReference>
<dbReference type="AlphaFoldDB" id="E3H0Z9"/>